<dbReference type="PROSITE" id="PS00550">
    <property type="entry name" value="HEMERYTHRINS"/>
    <property type="match status" value="1"/>
</dbReference>
<sequence>MSLRVKLYSAIGLLLAVGLAMFVATVVITSAQENDGLVINLAGRQRMLSQKMAKEALLYLEERRAGRDGTAIGKQVKGTSRLFRETLAALTDSGPAPVTADPDGEKRDLPAPSEAVREQLLKVRTLWEPYSDAINAILERQTLGSDFNKQSVAVLVNMNQAVTMMQAESENRVDFLLLSQIIGIAIMLLTTLISFLAIQRKLVRPLHSFSSAMDIICKGDLTQVCVNDQNDEIGLVARALTSMEDRLKDVVSQAKDSTVTMAERSAGLNDMAATLAQNATRQAGSVSEIASLMEGMRSNIATTASNSMETHHLAVKAATDARRSGESVGTALEAITTIAGKITIIEEIARQTNLLALNAAIEAARAGEHGKGFAVVASEVRKLAERSGQAAKEIGELSADTVDISNQAGDLLKLLVPDIEKTAAMIEEINASSSEQHRDTEMVGKAVRDLDAGIQDTARMARELSDTTEDLSGEASGLRQELLFFRTEGDNECSAPPRVFKSRAKSLPPAGPAPKPVRETPVPVQVRAPKPVPKPAVAAAPEPDRPLYGSPEKIEETPPLIVWDDSIATGIELIDEQHQELIGLINRLNSAMQQGRGKAVLGEILDELGHYAVFHFGQEETLFDQYGYPEADQHKAAHQKLLSDTTAFIEQFKTGQIGMSRDLFFFLKDWLTKHIKGVDHRYVPFLKEAMENDK</sequence>
<evidence type="ECO:0000313" key="16">
    <source>
        <dbReference type="Proteomes" id="UP001385389"/>
    </source>
</evidence>
<keyword evidence="8 12" id="KW-0472">Membrane</keyword>
<dbReference type="InterPro" id="IPR004089">
    <property type="entry name" value="MCPsignal_dom"/>
</dbReference>
<evidence type="ECO:0000256" key="3">
    <source>
        <dbReference type="ARBA" id="ARBA00022500"/>
    </source>
</evidence>
<keyword evidence="4 12" id="KW-0812">Transmembrane</keyword>
<feature type="domain" description="Methyl-accepting transducer" evidence="13">
    <location>
        <begin position="257"/>
        <end position="472"/>
    </location>
</feature>
<dbReference type="CDD" id="cd06225">
    <property type="entry name" value="HAMP"/>
    <property type="match status" value="1"/>
</dbReference>
<evidence type="ECO:0000256" key="4">
    <source>
        <dbReference type="ARBA" id="ARBA00022692"/>
    </source>
</evidence>
<dbReference type="InterPro" id="IPR003660">
    <property type="entry name" value="HAMP_dom"/>
</dbReference>
<comment type="similarity">
    <text evidence="9">Belongs to the methyl-accepting chemotaxis (MCP) protein family.</text>
</comment>
<keyword evidence="16" id="KW-1185">Reference proteome</keyword>
<dbReference type="InterPro" id="IPR004090">
    <property type="entry name" value="Chemotax_Me-accpt_rcpt"/>
</dbReference>
<feature type="compositionally biased region" description="Low complexity" evidence="11">
    <location>
        <begin position="526"/>
        <end position="541"/>
    </location>
</feature>
<dbReference type="PROSITE" id="PS50885">
    <property type="entry name" value="HAMP"/>
    <property type="match status" value="1"/>
</dbReference>
<keyword evidence="3" id="KW-0145">Chemotaxis</keyword>
<evidence type="ECO:0000256" key="10">
    <source>
        <dbReference type="PROSITE-ProRule" id="PRU00284"/>
    </source>
</evidence>
<evidence type="ECO:0000256" key="7">
    <source>
        <dbReference type="ARBA" id="ARBA00023004"/>
    </source>
</evidence>
<dbReference type="Pfam" id="PF01814">
    <property type="entry name" value="Hemerythrin"/>
    <property type="match status" value="1"/>
</dbReference>
<organism evidence="15 16">
    <name type="scientific">Pseudodesulfovibrio methanolicus</name>
    <dbReference type="NCBI Taxonomy" id="3126690"/>
    <lineage>
        <taxon>Bacteria</taxon>
        <taxon>Pseudomonadati</taxon>
        <taxon>Thermodesulfobacteriota</taxon>
        <taxon>Desulfovibrionia</taxon>
        <taxon>Desulfovibrionales</taxon>
        <taxon>Desulfovibrionaceae</taxon>
    </lineage>
</organism>
<evidence type="ECO:0000256" key="6">
    <source>
        <dbReference type="ARBA" id="ARBA00022989"/>
    </source>
</evidence>
<evidence type="ECO:0000256" key="2">
    <source>
        <dbReference type="ARBA" id="ARBA00010587"/>
    </source>
</evidence>
<feature type="region of interest" description="Disordered" evidence="11">
    <location>
        <begin position="526"/>
        <end position="553"/>
    </location>
</feature>
<dbReference type="InterPro" id="IPR029095">
    <property type="entry name" value="NarX-like_N"/>
</dbReference>
<evidence type="ECO:0000256" key="12">
    <source>
        <dbReference type="SAM" id="Phobius"/>
    </source>
</evidence>
<keyword evidence="5" id="KW-0479">Metal-binding</keyword>
<keyword evidence="7" id="KW-0408">Iron</keyword>
<dbReference type="PRINTS" id="PR00260">
    <property type="entry name" value="CHEMTRNSDUCR"/>
</dbReference>
<dbReference type="EMBL" id="CP146609">
    <property type="protein sequence ID" value="WWX21363.1"/>
    <property type="molecule type" value="Genomic_DNA"/>
</dbReference>
<dbReference type="Proteomes" id="UP001385389">
    <property type="component" value="Chromosome"/>
</dbReference>
<evidence type="ECO:0000256" key="1">
    <source>
        <dbReference type="ARBA" id="ARBA00004141"/>
    </source>
</evidence>
<gene>
    <name evidence="15" type="ORF">V8V93_13010</name>
</gene>
<dbReference type="PROSITE" id="PS50111">
    <property type="entry name" value="CHEMOTAXIS_TRANSDUC_2"/>
    <property type="match status" value="1"/>
</dbReference>
<feature type="transmembrane region" description="Helical" evidence="12">
    <location>
        <begin position="175"/>
        <end position="198"/>
    </location>
</feature>
<dbReference type="PANTHER" id="PTHR43531">
    <property type="entry name" value="PROTEIN ICFG"/>
    <property type="match status" value="1"/>
</dbReference>
<dbReference type="InterPro" id="IPR035938">
    <property type="entry name" value="Hemerythrin-like_sf"/>
</dbReference>
<dbReference type="PANTHER" id="PTHR43531:SF11">
    <property type="entry name" value="METHYL-ACCEPTING CHEMOTAXIS PROTEIN 3"/>
    <property type="match status" value="1"/>
</dbReference>
<dbReference type="SMART" id="SM00283">
    <property type="entry name" value="MA"/>
    <property type="match status" value="1"/>
</dbReference>
<evidence type="ECO:0000256" key="5">
    <source>
        <dbReference type="ARBA" id="ARBA00022723"/>
    </source>
</evidence>
<dbReference type="InterPro" id="IPR012827">
    <property type="entry name" value="Hemerythrin_metal-bd"/>
</dbReference>
<dbReference type="SUPFAM" id="SSF47188">
    <property type="entry name" value="Hemerythrin-like"/>
    <property type="match status" value="1"/>
</dbReference>
<dbReference type="SUPFAM" id="SSF58104">
    <property type="entry name" value="Methyl-accepting chemotaxis protein (MCP) signaling domain"/>
    <property type="match status" value="1"/>
</dbReference>
<dbReference type="SMART" id="SM00304">
    <property type="entry name" value="HAMP"/>
    <property type="match status" value="1"/>
</dbReference>
<accession>A0ABZ2IXX6</accession>
<feature type="region of interest" description="Disordered" evidence="11">
    <location>
        <begin position="92"/>
        <end position="112"/>
    </location>
</feature>
<name>A0ABZ2IXX6_9BACT</name>
<dbReference type="CDD" id="cd12107">
    <property type="entry name" value="Hemerythrin"/>
    <property type="match status" value="1"/>
</dbReference>
<reference evidence="15 16" key="1">
    <citation type="submission" date="2024-03" db="EMBL/GenBank/DDBJ databases">
        <title>Phenotype and Genome Characterization of a Sulfate-Reducing Bacterium Pseudodesulfovibrio sp. strain 5S69, isolated from Petroleum Reservoir in Tatarstan (Russia).</title>
        <authorList>
            <person name="Bidzhieva S.K."/>
            <person name="Kadnikov V."/>
            <person name="Tourova T.P."/>
            <person name="Samigullina S.R."/>
            <person name="Sokolova D.S."/>
            <person name="Poltaraus A.B."/>
            <person name="Avtukh A.N."/>
            <person name="Tereshina V.M."/>
            <person name="Mardanov A.V."/>
            <person name="Nazina T.N."/>
        </authorList>
    </citation>
    <scope>NUCLEOTIDE SEQUENCE [LARGE SCALE GENOMIC DNA]</scope>
    <source>
        <strain evidence="15 16">5S69</strain>
    </source>
</reference>
<comment type="subcellular location">
    <subcellularLocation>
        <location evidence="1">Membrane</location>
        <topology evidence="1">Multi-pass membrane protein</topology>
    </subcellularLocation>
</comment>
<comment type="similarity">
    <text evidence="2">Belongs to the hemerythrin family.</text>
</comment>
<dbReference type="InterPro" id="IPR051310">
    <property type="entry name" value="MCP_chemotaxis"/>
</dbReference>
<dbReference type="InterPro" id="IPR012312">
    <property type="entry name" value="Hemerythrin-like"/>
</dbReference>
<dbReference type="InterPro" id="IPR016131">
    <property type="entry name" value="Haemerythrin_Fe_BS"/>
</dbReference>
<dbReference type="Gene3D" id="1.10.287.950">
    <property type="entry name" value="Methyl-accepting chemotaxis protein"/>
    <property type="match status" value="1"/>
</dbReference>
<dbReference type="Pfam" id="PF13675">
    <property type="entry name" value="PilJ"/>
    <property type="match status" value="1"/>
</dbReference>
<evidence type="ECO:0000256" key="11">
    <source>
        <dbReference type="SAM" id="MobiDB-lite"/>
    </source>
</evidence>
<keyword evidence="6 12" id="KW-1133">Transmembrane helix</keyword>
<evidence type="ECO:0000313" key="15">
    <source>
        <dbReference type="EMBL" id="WWX21363.1"/>
    </source>
</evidence>
<protein>
    <submittedName>
        <fullName evidence="15">Bacteriohemerythrin</fullName>
    </submittedName>
</protein>
<dbReference type="NCBIfam" id="NF033749">
    <property type="entry name" value="bact_hemeryth"/>
    <property type="match status" value="1"/>
</dbReference>
<evidence type="ECO:0000259" key="13">
    <source>
        <dbReference type="PROSITE" id="PS50111"/>
    </source>
</evidence>
<evidence type="ECO:0000259" key="14">
    <source>
        <dbReference type="PROSITE" id="PS50885"/>
    </source>
</evidence>
<feature type="domain" description="HAMP" evidence="14">
    <location>
        <begin position="200"/>
        <end position="252"/>
    </location>
</feature>
<dbReference type="RefSeq" id="WP_338667022.1">
    <property type="nucleotide sequence ID" value="NZ_CP146609.1"/>
</dbReference>
<keyword evidence="10" id="KW-0807">Transducer</keyword>
<feature type="compositionally biased region" description="Basic and acidic residues" evidence="11">
    <location>
        <begin position="103"/>
        <end position="112"/>
    </location>
</feature>
<dbReference type="Pfam" id="PF00015">
    <property type="entry name" value="MCPsignal"/>
    <property type="match status" value="1"/>
</dbReference>
<dbReference type="Pfam" id="PF00672">
    <property type="entry name" value="HAMP"/>
    <property type="match status" value="1"/>
</dbReference>
<feature type="region of interest" description="Disordered" evidence="11">
    <location>
        <begin position="502"/>
        <end position="521"/>
    </location>
</feature>
<evidence type="ECO:0000256" key="9">
    <source>
        <dbReference type="ARBA" id="ARBA00029447"/>
    </source>
</evidence>
<proteinExistence type="inferred from homology"/>
<dbReference type="Gene3D" id="1.20.120.50">
    <property type="entry name" value="Hemerythrin-like"/>
    <property type="match status" value="1"/>
</dbReference>
<evidence type="ECO:0000256" key="8">
    <source>
        <dbReference type="ARBA" id="ARBA00023136"/>
    </source>
</evidence>
<dbReference type="NCBIfam" id="TIGR02481">
    <property type="entry name" value="hemeryth_dom"/>
    <property type="match status" value="1"/>
</dbReference>